<comment type="similarity">
    <text evidence="7">Belongs to the gamma-glutamyl phosphate reductase family.</text>
</comment>
<evidence type="ECO:0000256" key="2">
    <source>
        <dbReference type="ARBA" id="ARBA00022605"/>
    </source>
</evidence>
<dbReference type="Proteomes" id="UP000009881">
    <property type="component" value="Unassembled WGS sequence"/>
</dbReference>
<dbReference type="Pfam" id="PF00171">
    <property type="entry name" value="Aldedh"/>
    <property type="match status" value="1"/>
</dbReference>
<dbReference type="FunFam" id="3.40.309.10:FF:000006">
    <property type="entry name" value="Gamma-glutamyl phosphate reductase"/>
    <property type="match status" value="1"/>
</dbReference>
<protein>
    <recommendedName>
        <fullName evidence="7">Gamma-glutamyl phosphate reductase</fullName>
        <shortName evidence="7">GPR</shortName>
        <ecNumber evidence="7">1.2.1.41</ecNumber>
    </recommendedName>
    <alternativeName>
        <fullName evidence="7">Glutamate-5-semialdehyde dehydrogenase</fullName>
    </alternativeName>
    <alternativeName>
        <fullName evidence="7">Glutamyl-gamma-semialdehyde dehydrogenase</fullName>
        <shortName evidence="7">GSA dehydrogenase</shortName>
    </alternativeName>
</protein>
<accession>K9H2A8</accession>
<evidence type="ECO:0000313" key="10">
    <source>
        <dbReference type="Proteomes" id="UP000009881"/>
    </source>
</evidence>
<dbReference type="InterPro" id="IPR020593">
    <property type="entry name" value="G-glutamylP_reductase_CS"/>
</dbReference>
<dbReference type="GO" id="GO:0055129">
    <property type="term" value="P:L-proline biosynthetic process"/>
    <property type="evidence" value="ECO:0007669"/>
    <property type="project" value="UniProtKB-UniRule"/>
</dbReference>
<evidence type="ECO:0000259" key="8">
    <source>
        <dbReference type="Pfam" id="PF00171"/>
    </source>
</evidence>
<evidence type="ECO:0000313" key="9">
    <source>
        <dbReference type="EMBL" id="EKV32415.1"/>
    </source>
</evidence>
<evidence type="ECO:0000256" key="1">
    <source>
        <dbReference type="ARBA" id="ARBA00004985"/>
    </source>
</evidence>
<keyword evidence="4 7" id="KW-0521">NADP</keyword>
<dbReference type="Gene3D" id="3.40.605.10">
    <property type="entry name" value="Aldehyde Dehydrogenase, Chain A, domain 1"/>
    <property type="match status" value="1"/>
</dbReference>
<keyword evidence="2 7" id="KW-0028">Amino-acid biosynthesis</keyword>
<dbReference type="InterPro" id="IPR016163">
    <property type="entry name" value="Ald_DH_C"/>
</dbReference>
<keyword evidence="3 7" id="KW-0641">Proline biosynthesis</keyword>
<evidence type="ECO:0000256" key="6">
    <source>
        <dbReference type="ARBA" id="ARBA00049024"/>
    </source>
</evidence>
<organism evidence="9 10">
    <name type="scientific">Caenispirillum salinarum AK4</name>
    <dbReference type="NCBI Taxonomy" id="1238182"/>
    <lineage>
        <taxon>Bacteria</taxon>
        <taxon>Pseudomonadati</taxon>
        <taxon>Pseudomonadota</taxon>
        <taxon>Alphaproteobacteria</taxon>
        <taxon>Rhodospirillales</taxon>
        <taxon>Novispirillaceae</taxon>
        <taxon>Caenispirillum</taxon>
    </lineage>
</organism>
<keyword evidence="7" id="KW-0963">Cytoplasm</keyword>
<dbReference type="GO" id="GO:0050661">
    <property type="term" value="F:NADP binding"/>
    <property type="evidence" value="ECO:0007669"/>
    <property type="project" value="InterPro"/>
</dbReference>
<keyword evidence="10" id="KW-1185">Reference proteome</keyword>
<dbReference type="GO" id="GO:0005737">
    <property type="term" value="C:cytoplasm"/>
    <property type="evidence" value="ECO:0007669"/>
    <property type="project" value="UniProtKB-SubCell"/>
</dbReference>
<dbReference type="InterPro" id="IPR016161">
    <property type="entry name" value="Ald_DH/histidinol_DH"/>
</dbReference>
<reference evidence="9 10" key="1">
    <citation type="journal article" date="2013" name="Genome Announc.">
        <title>Draft Genome Sequence of an Alphaproteobacterium, Caenispirillum salinarum AK4(T), Isolated from a Solar Saltern.</title>
        <authorList>
            <person name="Khatri I."/>
            <person name="Singh A."/>
            <person name="Korpole S."/>
            <person name="Pinnaka A.K."/>
            <person name="Subramanian S."/>
        </authorList>
    </citation>
    <scope>NUCLEOTIDE SEQUENCE [LARGE SCALE GENOMIC DNA]</scope>
    <source>
        <strain evidence="9 10">AK4</strain>
    </source>
</reference>
<dbReference type="InterPro" id="IPR012134">
    <property type="entry name" value="Glu-5-SA_DH"/>
</dbReference>
<evidence type="ECO:0000256" key="4">
    <source>
        <dbReference type="ARBA" id="ARBA00022857"/>
    </source>
</evidence>
<dbReference type="Gene3D" id="3.40.309.10">
    <property type="entry name" value="Aldehyde Dehydrogenase, Chain A, domain 2"/>
    <property type="match status" value="1"/>
</dbReference>
<dbReference type="AlphaFoldDB" id="K9H2A8"/>
<evidence type="ECO:0000256" key="5">
    <source>
        <dbReference type="ARBA" id="ARBA00023002"/>
    </source>
</evidence>
<dbReference type="STRING" id="1238182.C882_2494"/>
<dbReference type="OrthoDB" id="9809970at2"/>
<evidence type="ECO:0000256" key="3">
    <source>
        <dbReference type="ARBA" id="ARBA00022650"/>
    </source>
</evidence>
<comment type="caution">
    <text evidence="9">The sequence shown here is derived from an EMBL/GenBank/DDBJ whole genome shotgun (WGS) entry which is preliminary data.</text>
</comment>
<dbReference type="PATRIC" id="fig|1238182.3.peg.454"/>
<dbReference type="InterPro" id="IPR000965">
    <property type="entry name" value="GPR_dom"/>
</dbReference>
<dbReference type="HAMAP" id="MF_00412">
    <property type="entry name" value="ProA"/>
    <property type="match status" value="1"/>
</dbReference>
<dbReference type="NCBIfam" id="TIGR00407">
    <property type="entry name" value="proA"/>
    <property type="match status" value="1"/>
</dbReference>
<dbReference type="CDD" id="cd07079">
    <property type="entry name" value="ALDH_F18-19_ProA-GPR"/>
    <property type="match status" value="1"/>
</dbReference>
<dbReference type="PANTHER" id="PTHR11063:SF8">
    <property type="entry name" value="DELTA-1-PYRROLINE-5-CARBOXYLATE SYNTHASE"/>
    <property type="match status" value="1"/>
</dbReference>
<sequence>MASTDVLSDRDASGVDVRDLMADIGRRAKAAALVLARTPSGPKDAALKAAASALRSGVAEIQAANALDMDAGREKGLTAAMLDRLELSDARIEGMAQGLEAIASLPDPVGAVMAEWDRPNGLKLQRVRVPLGVIGVIYESRPNVTADAGALCLKSGNAVVLRGGSESFHSSRAILACLRQGLEAAGLPADAIQMAPTTDRAFVGAMITATDFIDVIVPRGGKSLIARLSAESRIPMFKHLDGICHTYVHAAAKPDLAREVVVNAKMRRTGICGATETLLVDRALSESLLPQLVRDLIDAGCEVRGDETVRKADDRVIAAGELDWQTEYLDAIISVKVVDGLDDAIRHINTYSSQHTESILTEDADAAERFMNEVDSAIVMHNASTQFADGGEFGMGAEIGISTGKLHARGPVGVEQLTTFKYKVRGEGQCRPK</sequence>
<comment type="subcellular location">
    <subcellularLocation>
        <location evidence="7">Cytoplasm</location>
    </subcellularLocation>
</comment>
<keyword evidence="5 7" id="KW-0560">Oxidoreductase</keyword>
<evidence type="ECO:0000256" key="7">
    <source>
        <dbReference type="HAMAP-Rule" id="MF_00412"/>
    </source>
</evidence>
<dbReference type="InterPro" id="IPR015590">
    <property type="entry name" value="Aldehyde_DH_dom"/>
</dbReference>
<gene>
    <name evidence="7" type="primary">proA</name>
    <name evidence="9" type="ORF">C882_2494</name>
</gene>
<name>K9H2A8_9PROT</name>
<dbReference type="SUPFAM" id="SSF53720">
    <property type="entry name" value="ALDH-like"/>
    <property type="match status" value="1"/>
</dbReference>
<dbReference type="EMBL" id="ANHY01000003">
    <property type="protein sequence ID" value="EKV32415.1"/>
    <property type="molecule type" value="Genomic_DNA"/>
</dbReference>
<dbReference type="NCBIfam" id="NF001221">
    <property type="entry name" value="PRK00197.1"/>
    <property type="match status" value="1"/>
</dbReference>
<dbReference type="RefSeq" id="WP_009538903.1">
    <property type="nucleotide sequence ID" value="NZ_ANHY01000003.1"/>
</dbReference>
<dbReference type="InterPro" id="IPR016162">
    <property type="entry name" value="Ald_DH_N"/>
</dbReference>
<dbReference type="eggNOG" id="COG0014">
    <property type="taxonomic scope" value="Bacteria"/>
</dbReference>
<dbReference type="PROSITE" id="PS01223">
    <property type="entry name" value="PROA"/>
    <property type="match status" value="1"/>
</dbReference>
<proteinExistence type="inferred from homology"/>
<feature type="domain" description="Aldehyde dehydrogenase" evidence="8">
    <location>
        <begin position="26"/>
        <end position="294"/>
    </location>
</feature>
<comment type="pathway">
    <text evidence="1 7">Amino-acid biosynthesis; L-proline biosynthesis; L-glutamate 5-semialdehyde from L-glutamate: step 2/2.</text>
</comment>
<comment type="function">
    <text evidence="7">Catalyzes the NADPH-dependent reduction of L-glutamate 5-phosphate into L-glutamate 5-semialdehyde and phosphate. The product spontaneously undergoes cyclization to form 1-pyrroline-5-carboxylate.</text>
</comment>
<dbReference type="UniPathway" id="UPA00098">
    <property type="reaction ID" value="UER00360"/>
</dbReference>
<dbReference type="PIRSF" id="PIRSF000151">
    <property type="entry name" value="GPR"/>
    <property type="match status" value="1"/>
</dbReference>
<dbReference type="GO" id="GO:0004350">
    <property type="term" value="F:glutamate-5-semialdehyde dehydrogenase activity"/>
    <property type="evidence" value="ECO:0007669"/>
    <property type="project" value="UniProtKB-UniRule"/>
</dbReference>
<dbReference type="PANTHER" id="PTHR11063">
    <property type="entry name" value="GLUTAMATE SEMIALDEHYDE DEHYDROGENASE"/>
    <property type="match status" value="1"/>
</dbReference>
<dbReference type="EC" id="1.2.1.41" evidence="7"/>
<comment type="catalytic activity">
    <reaction evidence="6 7">
        <text>L-glutamate 5-semialdehyde + phosphate + NADP(+) = L-glutamyl 5-phosphate + NADPH + H(+)</text>
        <dbReference type="Rhea" id="RHEA:19541"/>
        <dbReference type="ChEBI" id="CHEBI:15378"/>
        <dbReference type="ChEBI" id="CHEBI:43474"/>
        <dbReference type="ChEBI" id="CHEBI:57783"/>
        <dbReference type="ChEBI" id="CHEBI:58066"/>
        <dbReference type="ChEBI" id="CHEBI:58274"/>
        <dbReference type="ChEBI" id="CHEBI:58349"/>
        <dbReference type="EC" id="1.2.1.41"/>
    </reaction>
</comment>